<reference evidence="2" key="1">
    <citation type="submission" date="2023-08" db="EMBL/GenBank/DDBJ databases">
        <authorList>
            <person name="Audoor S."/>
            <person name="Bilcke G."/>
        </authorList>
    </citation>
    <scope>NUCLEOTIDE SEQUENCE</scope>
</reference>
<keyword evidence="3" id="KW-1185">Reference proteome</keyword>
<comment type="caution">
    <text evidence="2">The sequence shown here is derived from an EMBL/GenBank/DDBJ whole genome shotgun (WGS) entry which is preliminary data.</text>
</comment>
<dbReference type="AlphaFoldDB" id="A0AAD2PXS0"/>
<sequence>MNREMTRGRAQDKAAVKPIRQPSKTRDFKVSPSFVCAFPGSDQGKIRDTFSSVGSTANKQGRGKANAKNEITQIKPSKPVARAVSFVAQSDKVDVLSLDDYSDQEREAYWYTKTELRSIRIQRYAKPNSSLSNRSRSLSVNTKCQRWNA</sequence>
<gene>
    <name evidence="2" type="ORF">CYCCA115_LOCUS22869</name>
</gene>
<dbReference type="Proteomes" id="UP001295423">
    <property type="component" value="Unassembled WGS sequence"/>
</dbReference>
<evidence type="ECO:0000313" key="2">
    <source>
        <dbReference type="EMBL" id="CAJ1967642.1"/>
    </source>
</evidence>
<proteinExistence type="predicted"/>
<name>A0AAD2PXS0_9STRA</name>
<feature type="region of interest" description="Disordered" evidence="1">
    <location>
        <begin position="1"/>
        <end position="27"/>
    </location>
</feature>
<evidence type="ECO:0000256" key="1">
    <source>
        <dbReference type="SAM" id="MobiDB-lite"/>
    </source>
</evidence>
<accession>A0AAD2PXS0</accession>
<evidence type="ECO:0000313" key="3">
    <source>
        <dbReference type="Proteomes" id="UP001295423"/>
    </source>
</evidence>
<protein>
    <submittedName>
        <fullName evidence="2">Uncharacterized protein</fullName>
    </submittedName>
</protein>
<feature type="compositionally biased region" description="Basic and acidic residues" evidence="1">
    <location>
        <begin position="1"/>
        <end position="15"/>
    </location>
</feature>
<dbReference type="EMBL" id="CAKOGP040002336">
    <property type="protein sequence ID" value="CAJ1967642.1"/>
    <property type="molecule type" value="Genomic_DNA"/>
</dbReference>
<organism evidence="2 3">
    <name type="scientific">Cylindrotheca closterium</name>
    <dbReference type="NCBI Taxonomy" id="2856"/>
    <lineage>
        <taxon>Eukaryota</taxon>
        <taxon>Sar</taxon>
        <taxon>Stramenopiles</taxon>
        <taxon>Ochrophyta</taxon>
        <taxon>Bacillariophyta</taxon>
        <taxon>Bacillariophyceae</taxon>
        <taxon>Bacillariophycidae</taxon>
        <taxon>Bacillariales</taxon>
        <taxon>Bacillariaceae</taxon>
        <taxon>Cylindrotheca</taxon>
    </lineage>
</organism>